<dbReference type="AlphaFoldDB" id="A0A179FQM7"/>
<dbReference type="InterPro" id="IPR023631">
    <property type="entry name" value="Amidase_dom"/>
</dbReference>
<evidence type="ECO:0000313" key="4">
    <source>
        <dbReference type="EMBL" id="OAQ67339.1"/>
    </source>
</evidence>
<name>A0A179FQM7_PURLI</name>
<keyword evidence="2" id="KW-0378">Hydrolase</keyword>
<dbReference type="InterPro" id="IPR036928">
    <property type="entry name" value="AS_sf"/>
</dbReference>
<protein>
    <submittedName>
        <fullName evidence="4">Amidase domain-containing protein</fullName>
    </submittedName>
</protein>
<evidence type="ECO:0000259" key="3">
    <source>
        <dbReference type="Pfam" id="PF01425"/>
    </source>
</evidence>
<feature type="domain" description="Amidase" evidence="3">
    <location>
        <begin position="138"/>
        <end position="377"/>
    </location>
</feature>
<comment type="similarity">
    <text evidence="1">Belongs to the amidase family.</text>
</comment>
<organism evidence="4 5">
    <name type="scientific">Purpureocillium lilacinum</name>
    <name type="common">Paecilomyces lilacinus</name>
    <dbReference type="NCBI Taxonomy" id="33203"/>
    <lineage>
        <taxon>Eukaryota</taxon>
        <taxon>Fungi</taxon>
        <taxon>Dikarya</taxon>
        <taxon>Ascomycota</taxon>
        <taxon>Pezizomycotina</taxon>
        <taxon>Sordariomycetes</taxon>
        <taxon>Hypocreomycetidae</taxon>
        <taxon>Hypocreales</taxon>
        <taxon>Ophiocordycipitaceae</taxon>
        <taxon>Purpureocillium</taxon>
    </lineage>
</organism>
<dbReference type="Gene3D" id="3.90.1300.10">
    <property type="entry name" value="Amidase signature (AS) domain"/>
    <property type="match status" value="2"/>
</dbReference>
<dbReference type="SUPFAM" id="SSF75304">
    <property type="entry name" value="Amidase signature (AS) enzymes"/>
    <property type="match status" value="2"/>
</dbReference>
<comment type="caution">
    <text evidence="4">The sequence shown here is derived from an EMBL/GenBank/DDBJ whole genome shotgun (WGS) entry which is preliminary data.</text>
</comment>
<accession>A0A179FQM7</accession>
<evidence type="ECO:0000256" key="1">
    <source>
        <dbReference type="ARBA" id="ARBA00009199"/>
    </source>
</evidence>
<reference evidence="4 5" key="1">
    <citation type="submission" date="2016-01" db="EMBL/GenBank/DDBJ databases">
        <title>Biosynthesis of antibiotic leucinostatins and their inhibition on Phytophthora in bio-control Purpureocillium lilacinum.</title>
        <authorList>
            <person name="Wang G."/>
            <person name="Liu Z."/>
            <person name="Lin R."/>
            <person name="Li E."/>
            <person name="Mao Z."/>
            <person name="Ling J."/>
            <person name="Yin W."/>
            <person name="Xie B."/>
        </authorList>
    </citation>
    <scope>NUCLEOTIDE SEQUENCE [LARGE SCALE GENOMIC DNA]</scope>
    <source>
        <strain evidence="4">PLBJ-1</strain>
    </source>
</reference>
<evidence type="ECO:0000256" key="2">
    <source>
        <dbReference type="ARBA" id="ARBA00022801"/>
    </source>
</evidence>
<gene>
    <name evidence="4" type="ORF">VFPBJ_10934</name>
</gene>
<sequence>MMYASKPNRRQPDMTWENIAAEKRRRRAAAIEAVQPILKKAQLDGRPASAPKLEDIAALTSQLGNGSITAESVALAYISRDVFLFSSAIHAQSQTNCLSEPLFDDAVKQARDLDAYFSRTGRLIGPLHGVPVSVKDQFNIGLILDDGVVRPHPEIELAVQRAAELLEQAGHEIVPWDTSDHMDCIKIMDQVYRADGGEDIRNEVAAAGEPLLPHVAALLESARPISVYNYWQLHRLKVAAQQAYNDKWNDSHRLGQARHPEQRSVDVLISPVMSHTAVPHRKTGKWVGYTKIWNFLDYTAMSFPLARFSGDPTEVGDSSSEQILVAATRARAEFQQKYVPRNDLDEWNQQQYDPEAMHDLPIGVQIIGRRFEEEKVLGVATVLEKLLH</sequence>
<dbReference type="PANTHER" id="PTHR46072:SF2">
    <property type="entry name" value="AMIDASE (EUROFUNG)"/>
    <property type="match status" value="1"/>
</dbReference>
<dbReference type="EMBL" id="LSBH01000012">
    <property type="protein sequence ID" value="OAQ67339.1"/>
    <property type="molecule type" value="Genomic_DNA"/>
</dbReference>
<dbReference type="GO" id="GO:0016787">
    <property type="term" value="F:hydrolase activity"/>
    <property type="evidence" value="ECO:0007669"/>
    <property type="project" value="UniProtKB-KW"/>
</dbReference>
<dbReference type="PANTHER" id="PTHR46072">
    <property type="entry name" value="AMIDASE-RELATED-RELATED"/>
    <property type="match status" value="1"/>
</dbReference>
<proteinExistence type="inferred from homology"/>
<dbReference type="Pfam" id="PF01425">
    <property type="entry name" value="Amidase"/>
    <property type="match status" value="1"/>
</dbReference>
<evidence type="ECO:0000313" key="5">
    <source>
        <dbReference type="Proteomes" id="UP000078240"/>
    </source>
</evidence>
<dbReference type="Proteomes" id="UP000078240">
    <property type="component" value="Unassembled WGS sequence"/>
</dbReference>